<dbReference type="Proteomes" id="UP000265692">
    <property type="component" value="Unassembled WGS sequence"/>
</dbReference>
<dbReference type="InterPro" id="IPR008913">
    <property type="entry name" value="Znf_CHY"/>
</dbReference>
<evidence type="ECO:0000313" key="6">
    <source>
        <dbReference type="Proteomes" id="UP000265692"/>
    </source>
</evidence>
<proteinExistence type="predicted"/>
<dbReference type="AlphaFoldDB" id="A0A396S5B9"/>
<dbReference type="OrthoDB" id="882119at2"/>
<dbReference type="InterPro" id="IPR037274">
    <property type="entry name" value="Znf_CHY_sf"/>
</dbReference>
<accession>A0A396S5B9</accession>
<keyword evidence="2" id="KW-0863">Zinc-finger</keyword>
<dbReference type="EMBL" id="QWEI01000008">
    <property type="protein sequence ID" value="RHW34685.1"/>
    <property type="molecule type" value="Genomic_DNA"/>
</dbReference>
<name>A0A396S5B9_9BACL</name>
<feature type="domain" description="CHY-type" evidence="4">
    <location>
        <begin position="7"/>
        <end position="87"/>
    </location>
</feature>
<dbReference type="PIRSF" id="PIRSF017292">
    <property type="entry name" value="UCP017292_Znf_CHY"/>
    <property type="match status" value="1"/>
</dbReference>
<dbReference type="PANTHER" id="PTHR28082">
    <property type="entry name" value="ZINC FINGER PROTEIN"/>
    <property type="match status" value="1"/>
</dbReference>
<dbReference type="PANTHER" id="PTHR28082:SF1">
    <property type="entry name" value="HELPER OF TIM PROTEIN 13"/>
    <property type="match status" value="1"/>
</dbReference>
<dbReference type="PROSITE" id="PS51266">
    <property type="entry name" value="ZF_CHY"/>
    <property type="match status" value="1"/>
</dbReference>
<dbReference type="GO" id="GO:0008270">
    <property type="term" value="F:zinc ion binding"/>
    <property type="evidence" value="ECO:0007669"/>
    <property type="project" value="UniProtKB-KW"/>
</dbReference>
<evidence type="ECO:0000256" key="1">
    <source>
        <dbReference type="ARBA" id="ARBA00022723"/>
    </source>
</evidence>
<protein>
    <recommendedName>
        <fullName evidence="4">CHY-type domain-containing protein</fullName>
    </recommendedName>
</protein>
<evidence type="ECO:0000313" key="5">
    <source>
        <dbReference type="EMBL" id="RHW34685.1"/>
    </source>
</evidence>
<dbReference type="Pfam" id="PF05495">
    <property type="entry name" value="zf-CHY"/>
    <property type="match status" value="1"/>
</dbReference>
<organism evidence="5 6">
    <name type="scientific">Ureibacillus yapensis</name>
    <dbReference type="NCBI Taxonomy" id="2304605"/>
    <lineage>
        <taxon>Bacteria</taxon>
        <taxon>Bacillati</taxon>
        <taxon>Bacillota</taxon>
        <taxon>Bacilli</taxon>
        <taxon>Bacillales</taxon>
        <taxon>Caryophanaceae</taxon>
        <taxon>Ureibacillus</taxon>
    </lineage>
</organism>
<comment type="caution">
    <text evidence="5">The sequence shown here is derived from an EMBL/GenBank/DDBJ whole genome shotgun (WGS) entry which is preliminary data.</text>
</comment>
<dbReference type="InterPro" id="IPR016694">
    <property type="entry name" value="UCP017292"/>
</dbReference>
<gene>
    <name evidence="5" type="ORF">D1B33_13620</name>
</gene>
<dbReference type="RefSeq" id="WP_118876952.1">
    <property type="nucleotide sequence ID" value="NZ_QWEI01000008.1"/>
</dbReference>
<dbReference type="InterPro" id="IPR052604">
    <property type="entry name" value="Mito_Tim_assembly_helper"/>
</dbReference>
<reference evidence="5 6" key="1">
    <citation type="submission" date="2018-08" db="EMBL/GenBank/DDBJ databases">
        <title>Lysinibacillus sp. YLB-03 draft genome sequence.</title>
        <authorList>
            <person name="Yu L."/>
        </authorList>
    </citation>
    <scope>NUCLEOTIDE SEQUENCE [LARGE SCALE GENOMIC DNA]</scope>
    <source>
        <strain evidence="5 6">YLB-03</strain>
    </source>
</reference>
<evidence type="ECO:0000259" key="4">
    <source>
        <dbReference type="PROSITE" id="PS51266"/>
    </source>
</evidence>
<evidence type="ECO:0000256" key="3">
    <source>
        <dbReference type="ARBA" id="ARBA00022833"/>
    </source>
</evidence>
<dbReference type="SUPFAM" id="SSF161219">
    <property type="entry name" value="CHY zinc finger-like"/>
    <property type="match status" value="1"/>
</dbReference>
<keyword evidence="3" id="KW-0862">Zinc</keyword>
<keyword evidence="6" id="KW-1185">Reference proteome</keyword>
<evidence type="ECO:0000256" key="2">
    <source>
        <dbReference type="ARBA" id="ARBA00022771"/>
    </source>
</evidence>
<dbReference type="GO" id="GO:0045041">
    <property type="term" value="P:protein import into mitochondrial intermembrane space"/>
    <property type="evidence" value="ECO:0007669"/>
    <property type="project" value="TreeGrafter"/>
</dbReference>
<keyword evidence="1" id="KW-0479">Metal-binding</keyword>
<sequence length="105" mass="12307">MKVYGSVVDGETRCTHYHSRKDIIAIKFKCCNRYYPCYRCHEEDANHEIEQWAKEEFGNKAILCGHCQTELTITEYMQSSRCPNCNHLFNEGCAAHYPLYFQVGE</sequence>